<evidence type="ECO:0000313" key="1">
    <source>
        <dbReference type="EMBL" id="OGM10871.1"/>
    </source>
</evidence>
<organism evidence="1 2">
    <name type="scientific">Candidatus Woesebacteria bacterium RBG_16_36_11</name>
    <dbReference type="NCBI Taxonomy" id="1802481"/>
    <lineage>
        <taxon>Bacteria</taxon>
        <taxon>Candidatus Woeseibacteriota</taxon>
    </lineage>
</organism>
<dbReference type="AlphaFoldDB" id="A0A1F7X7C0"/>
<dbReference type="EMBL" id="MGFT01000034">
    <property type="protein sequence ID" value="OGM10871.1"/>
    <property type="molecule type" value="Genomic_DNA"/>
</dbReference>
<dbReference type="Proteomes" id="UP000178533">
    <property type="component" value="Unassembled WGS sequence"/>
</dbReference>
<comment type="caution">
    <text evidence="1">The sequence shown here is derived from an EMBL/GenBank/DDBJ whole genome shotgun (WGS) entry which is preliminary data.</text>
</comment>
<evidence type="ECO:0008006" key="3">
    <source>
        <dbReference type="Google" id="ProtNLM"/>
    </source>
</evidence>
<evidence type="ECO:0000313" key="2">
    <source>
        <dbReference type="Proteomes" id="UP000178533"/>
    </source>
</evidence>
<sequence>MKVFISGDTPDGFICKMIKGWKHEVFSRLPNGENTISEGDIISNMKDTDIAIFFLSPKQKEKIGIRDHLTAFSMGIPSVSIILKSENNIGISENLKLLSDKVIEVQNRNALRDGIREFISNPPSRKESKNSSLKERY</sequence>
<protein>
    <recommendedName>
        <fullName evidence="3">CD-NTase-associated protein 12/Pycsar effector protein TIR domain-containing protein</fullName>
    </recommendedName>
</protein>
<name>A0A1F7X7C0_9BACT</name>
<proteinExistence type="predicted"/>
<reference evidence="1 2" key="1">
    <citation type="journal article" date="2016" name="Nat. Commun.">
        <title>Thousands of microbial genomes shed light on interconnected biogeochemical processes in an aquifer system.</title>
        <authorList>
            <person name="Anantharaman K."/>
            <person name="Brown C.T."/>
            <person name="Hug L.A."/>
            <person name="Sharon I."/>
            <person name="Castelle C.J."/>
            <person name="Probst A.J."/>
            <person name="Thomas B.C."/>
            <person name="Singh A."/>
            <person name="Wilkins M.J."/>
            <person name="Karaoz U."/>
            <person name="Brodie E.L."/>
            <person name="Williams K.H."/>
            <person name="Hubbard S.S."/>
            <person name="Banfield J.F."/>
        </authorList>
    </citation>
    <scope>NUCLEOTIDE SEQUENCE [LARGE SCALE GENOMIC DNA]</scope>
</reference>
<gene>
    <name evidence="1" type="ORF">A2W13_00235</name>
</gene>
<accession>A0A1F7X7C0</accession>